<dbReference type="AlphaFoldDB" id="A0A1V9ZCF9"/>
<dbReference type="EMBL" id="JNBS01002061">
    <property type="protein sequence ID" value="OQR95678.1"/>
    <property type="molecule type" value="Genomic_DNA"/>
</dbReference>
<keyword evidence="2" id="KW-1185">Reference proteome</keyword>
<proteinExistence type="predicted"/>
<comment type="caution">
    <text evidence="1">The sequence shown here is derived from an EMBL/GenBank/DDBJ whole genome shotgun (WGS) entry which is preliminary data.</text>
</comment>
<evidence type="ECO:0000313" key="2">
    <source>
        <dbReference type="Proteomes" id="UP000243217"/>
    </source>
</evidence>
<protein>
    <submittedName>
        <fullName evidence="1">Uncharacterized protein</fullName>
    </submittedName>
</protein>
<dbReference type="Proteomes" id="UP000243217">
    <property type="component" value="Unassembled WGS sequence"/>
</dbReference>
<gene>
    <name evidence="1" type="ORF">THRCLA_22085</name>
</gene>
<evidence type="ECO:0000313" key="1">
    <source>
        <dbReference type="EMBL" id="OQR95678.1"/>
    </source>
</evidence>
<dbReference type="STRING" id="74557.A0A1V9ZCF9"/>
<name>A0A1V9ZCF9_9STRA</name>
<accession>A0A1V9ZCF9</accession>
<reference evidence="1 2" key="1">
    <citation type="journal article" date="2014" name="Genome Biol. Evol.">
        <title>The secreted proteins of Achlya hypogyna and Thraustotheca clavata identify the ancestral oomycete secretome and reveal gene acquisitions by horizontal gene transfer.</title>
        <authorList>
            <person name="Misner I."/>
            <person name="Blouin N."/>
            <person name="Leonard G."/>
            <person name="Richards T.A."/>
            <person name="Lane C.E."/>
        </authorList>
    </citation>
    <scope>NUCLEOTIDE SEQUENCE [LARGE SCALE GENOMIC DNA]</scope>
    <source>
        <strain evidence="1 2">ATCC 34112</strain>
    </source>
</reference>
<organism evidence="1 2">
    <name type="scientific">Thraustotheca clavata</name>
    <dbReference type="NCBI Taxonomy" id="74557"/>
    <lineage>
        <taxon>Eukaryota</taxon>
        <taxon>Sar</taxon>
        <taxon>Stramenopiles</taxon>
        <taxon>Oomycota</taxon>
        <taxon>Saprolegniomycetes</taxon>
        <taxon>Saprolegniales</taxon>
        <taxon>Achlyaceae</taxon>
        <taxon>Thraustotheca</taxon>
    </lineage>
</organism>
<feature type="non-terminal residue" evidence="1">
    <location>
        <position position="1"/>
    </location>
</feature>
<sequence>AVDANGAPMPKMETMLMDLLSRTTVTQQQLASQQINMFSTINTHGTQITKLADAVARMEAKLMADDSKKA</sequence>
<dbReference type="OrthoDB" id="10018316at2759"/>